<keyword evidence="3" id="KW-1185">Reference proteome</keyword>
<protein>
    <submittedName>
        <fullName evidence="2">Uncharacterized protein</fullName>
    </submittedName>
</protein>
<dbReference type="AlphaFoldDB" id="A0A016SZG0"/>
<gene>
    <name evidence="2" type="primary">Acey_s0155.g3056</name>
    <name evidence="2" type="ORF">Y032_0155g3056</name>
</gene>
<name>A0A016SZG0_9BILA</name>
<comment type="caution">
    <text evidence="2">The sequence shown here is derived from an EMBL/GenBank/DDBJ whole genome shotgun (WGS) entry which is preliminary data.</text>
</comment>
<proteinExistence type="predicted"/>
<sequence length="106" mass="11552">MEHRIETTTGDRGSPPRNERSIEVGIAAANASAAFVMERISASPGKRRSLRSPRSPRLKAMGWREVRSSYNCLKAFVIDPFDHRLPRSDNPPAGCSRLSGTAADGS</sequence>
<organism evidence="2 3">
    <name type="scientific">Ancylostoma ceylanicum</name>
    <dbReference type="NCBI Taxonomy" id="53326"/>
    <lineage>
        <taxon>Eukaryota</taxon>
        <taxon>Metazoa</taxon>
        <taxon>Ecdysozoa</taxon>
        <taxon>Nematoda</taxon>
        <taxon>Chromadorea</taxon>
        <taxon>Rhabditida</taxon>
        <taxon>Rhabditina</taxon>
        <taxon>Rhabditomorpha</taxon>
        <taxon>Strongyloidea</taxon>
        <taxon>Ancylostomatidae</taxon>
        <taxon>Ancylostomatinae</taxon>
        <taxon>Ancylostoma</taxon>
    </lineage>
</organism>
<dbReference type="Proteomes" id="UP000024635">
    <property type="component" value="Unassembled WGS sequence"/>
</dbReference>
<evidence type="ECO:0000313" key="2">
    <source>
        <dbReference type="EMBL" id="EYB95855.1"/>
    </source>
</evidence>
<feature type="region of interest" description="Disordered" evidence="1">
    <location>
        <begin position="84"/>
        <end position="106"/>
    </location>
</feature>
<reference evidence="3" key="1">
    <citation type="journal article" date="2015" name="Nat. Genet.">
        <title>The genome and transcriptome of the zoonotic hookworm Ancylostoma ceylanicum identify infection-specific gene families.</title>
        <authorList>
            <person name="Schwarz E.M."/>
            <person name="Hu Y."/>
            <person name="Antoshechkin I."/>
            <person name="Miller M.M."/>
            <person name="Sternberg P.W."/>
            <person name="Aroian R.V."/>
        </authorList>
    </citation>
    <scope>NUCLEOTIDE SEQUENCE</scope>
    <source>
        <strain evidence="3">HY135</strain>
    </source>
</reference>
<evidence type="ECO:0000313" key="3">
    <source>
        <dbReference type="Proteomes" id="UP000024635"/>
    </source>
</evidence>
<dbReference type="EMBL" id="JARK01001491">
    <property type="protein sequence ID" value="EYB95855.1"/>
    <property type="molecule type" value="Genomic_DNA"/>
</dbReference>
<accession>A0A016SZG0</accession>
<evidence type="ECO:0000256" key="1">
    <source>
        <dbReference type="SAM" id="MobiDB-lite"/>
    </source>
</evidence>